<organism evidence="6">
    <name type="scientific">marine metagenome</name>
    <dbReference type="NCBI Taxonomy" id="408172"/>
    <lineage>
        <taxon>unclassified sequences</taxon>
        <taxon>metagenomes</taxon>
        <taxon>ecological metagenomes</taxon>
    </lineage>
</organism>
<name>A0A382YQL4_9ZZZZ</name>
<dbReference type="AlphaFoldDB" id="A0A382YQL4"/>
<dbReference type="GO" id="GO:0050661">
    <property type="term" value="F:NADP binding"/>
    <property type="evidence" value="ECO:0007669"/>
    <property type="project" value="InterPro"/>
</dbReference>
<keyword evidence="1" id="KW-0521">NADP</keyword>
<evidence type="ECO:0000256" key="3">
    <source>
        <dbReference type="ARBA" id="ARBA00023244"/>
    </source>
</evidence>
<feature type="domain" description="Glutamyl-tRNA reductase N-terminal" evidence="5">
    <location>
        <begin position="6"/>
        <end position="154"/>
    </location>
</feature>
<dbReference type="InterPro" id="IPR015895">
    <property type="entry name" value="4pyrrol_synth_GluRdtase_N"/>
</dbReference>
<keyword evidence="2" id="KW-0560">Oxidoreductase</keyword>
<dbReference type="Gene3D" id="3.30.460.30">
    <property type="entry name" value="Glutamyl-tRNA reductase, N-terminal domain"/>
    <property type="match status" value="1"/>
</dbReference>
<dbReference type="InterPro" id="IPR036343">
    <property type="entry name" value="GluRdtase_N_sf"/>
</dbReference>
<dbReference type="Pfam" id="PF05201">
    <property type="entry name" value="GlutR_N"/>
    <property type="match status" value="1"/>
</dbReference>
<comment type="pathway">
    <text evidence="4">Porphyrin-containing compound metabolism.</text>
</comment>
<sequence length="173" mass="19106">MSIRIVGVSHKTAPIDVREQLAVDAERLPSALQNLMADTGLSEALILSTCNRTELYCNLEPDTDRQPHEWLVRYNGLDPAVLESHLYTLDEEHAVRHALRVACGLDSMVVGEPQILGQLKQAYQTTVDQGTAGKILNRLFQHSFYVAKQIRSQTAIGENPVSVAFAAVKLGKQ</sequence>
<gene>
    <name evidence="6" type="ORF">METZ01_LOCUS438367</name>
</gene>
<dbReference type="GO" id="GO:0008883">
    <property type="term" value="F:glutamyl-tRNA reductase activity"/>
    <property type="evidence" value="ECO:0007669"/>
    <property type="project" value="InterPro"/>
</dbReference>
<keyword evidence="3" id="KW-0627">Porphyrin biosynthesis</keyword>
<proteinExistence type="predicted"/>
<evidence type="ECO:0000313" key="6">
    <source>
        <dbReference type="EMBL" id="SVD85513.1"/>
    </source>
</evidence>
<evidence type="ECO:0000259" key="5">
    <source>
        <dbReference type="Pfam" id="PF05201"/>
    </source>
</evidence>
<accession>A0A382YQL4</accession>
<dbReference type="PROSITE" id="PS00747">
    <property type="entry name" value="GLUTR"/>
    <property type="match status" value="1"/>
</dbReference>
<evidence type="ECO:0000256" key="2">
    <source>
        <dbReference type="ARBA" id="ARBA00023002"/>
    </source>
</evidence>
<feature type="non-terminal residue" evidence="6">
    <location>
        <position position="173"/>
    </location>
</feature>
<dbReference type="InterPro" id="IPR018214">
    <property type="entry name" value="GluRdtase_CS"/>
</dbReference>
<evidence type="ECO:0000256" key="4">
    <source>
        <dbReference type="ARBA" id="ARBA00023444"/>
    </source>
</evidence>
<evidence type="ECO:0000256" key="1">
    <source>
        <dbReference type="ARBA" id="ARBA00022857"/>
    </source>
</evidence>
<dbReference type="EMBL" id="UINC01177724">
    <property type="protein sequence ID" value="SVD85513.1"/>
    <property type="molecule type" value="Genomic_DNA"/>
</dbReference>
<dbReference type="GO" id="GO:0019353">
    <property type="term" value="P:protoporphyrinogen IX biosynthetic process from glutamate"/>
    <property type="evidence" value="ECO:0007669"/>
    <property type="project" value="TreeGrafter"/>
</dbReference>
<protein>
    <recommendedName>
        <fullName evidence="5">Glutamyl-tRNA reductase N-terminal domain-containing protein</fullName>
    </recommendedName>
</protein>
<dbReference type="PANTHER" id="PTHR43013:SF1">
    <property type="entry name" value="GLUTAMYL-TRNA REDUCTASE"/>
    <property type="match status" value="1"/>
</dbReference>
<reference evidence="6" key="1">
    <citation type="submission" date="2018-05" db="EMBL/GenBank/DDBJ databases">
        <authorList>
            <person name="Lanie J.A."/>
            <person name="Ng W.-L."/>
            <person name="Kazmierczak K.M."/>
            <person name="Andrzejewski T.M."/>
            <person name="Davidsen T.M."/>
            <person name="Wayne K.J."/>
            <person name="Tettelin H."/>
            <person name="Glass J.I."/>
            <person name="Rusch D."/>
            <person name="Podicherti R."/>
            <person name="Tsui H.-C.T."/>
            <person name="Winkler M.E."/>
        </authorList>
    </citation>
    <scope>NUCLEOTIDE SEQUENCE</scope>
</reference>
<dbReference type="PANTHER" id="PTHR43013">
    <property type="entry name" value="GLUTAMYL-TRNA REDUCTASE"/>
    <property type="match status" value="1"/>
</dbReference>
<dbReference type="FunFam" id="3.30.460.30:FF:000001">
    <property type="entry name" value="Glutamyl-tRNA reductase"/>
    <property type="match status" value="1"/>
</dbReference>
<dbReference type="SUPFAM" id="SSF69742">
    <property type="entry name" value="Glutamyl tRNA-reductase catalytic, N-terminal domain"/>
    <property type="match status" value="1"/>
</dbReference>